<proteinExistence type="predicted"/>
<accession>A0A4C1XC28</accession>
<organism evidence="1 2">
    <name type="scientific">Eumeta variegata</name>
    <name type="common">Bagworm moth</name>
    <name type="synonym">Eumeta japonica</name>
    <dbReference type="NCBI Taxonomy" id="151549"/>
    <lineage>
        <taxon>Eukaryota</taxon>
        <taxon>Metazoa</taxon>
        <taxon>Ecdysozoa</taxon>
        <taxon>Arthropoda</taxon>
        <taxon>Hexapoda</taxon>
        <taxon>Insecta</taxon>
        <taxon>Pterygota</taxon>
        <taxon>Neoptera</taxon>
        <taxon>Endopterygota</taxon>
        <taxon>Lepidoptera</taxon>
        <taxon>Glossata</taxon>
        <taxon>Ditrysia</taxon>
        <taxon>Tineoidea</taxon>
        <taxon>Psychidae</taxon>
        <taxon>Oiketicinae</taxon>
        <taxon>Eumeta</taxon>
    </lineage>
</organism>
<dbReference type="AlphaFoldDB" id="A0A4C1XC28"/>
<evidence type="ECO:0000313" key="2">
    <source>
        <dbReference type="Proteomes" id="UP000299102"/>
    </source>
</evidence>
<keyword evidence="2" id="KW-1185">Reference proteome</keyword>
<sequence length="151" mass="16853">MNDPYRRCKTLDVRQPAAAALIRTATMGALALSHTRDLVAHTYHPTNILIQATRASRFETGWGHICHAGPVHVGGEVEYLSDQPSYHMSVRFKHTVPSIDEFVIHSDVRTIIMKFITDIGATALEFCKPVIKVVLHRASPPNAVQSRERLC</sequence>
<dbReference type="EMBL" id="BGZK01000813">
    <property type="protein sequence ID" value="GBP61406.1"/>
    <property type="molecule type" value="Genomic_DNA"/>
</dbReference>
<comment type="caution">
    <text evidence="1">The sequence shown here is derived from an EMBL/GenBank/DDBJ whole genome shotgun (WGS) entry which is preliminary data.</text>
</comment>
<evidence type="ECO:0000313" key="1">
    <source>
        <dbReference type="EMBL" id="GBP61406.1"/>
    </source>
</evidence>
<protein>
    <submittedName>
        <fullName evidence="1">Uncharacterized protein</fullName>
    </submittedName>
</protein>
<name>A0A4C1XC28_EUMVA</name>
<gene>
    <name evidence="1" type="ORF">EVAR_37937_1</name>
</gene>
<dbReference type="Proteomes" id="UP000299102">
    <property type="component" value="Unassembled WGS sequence"/>
</dbReference>
<reference evidence="1 2" key="1">
    <citation type="journal article" date="2019" name="Commun. Biol.">
        <title>The bagworm genome reveals a unique fibroin gene that provides high tensile strength.</title>
        <authorList>
            <person name="Kono N."/>
            <person name="Nakamura H."/>
            <person name="Ohtoshi R."/>
            <person name="Tomita M."/>
            <person name="Numata K."/>
            <person name="Arakawa K."/>
        </authorList>
    </citation>
    <scope>NUCLEOTIDE SEQUENCE [LARGE SCALE GENOMIC DNA]</scope>
</reference>